<reference evidence="3" key="1">
    <citation type="journal article" date="2013" name="Nature">
        <title>Draft genome of the wheat A-genome progenitor Triticum urartu.</title>
        <authorList>
            <person name="Ling H.Q."/>
            <person name="Zhao S."/>
            <person name="Liu D."/>
            <person name="Wang J."/>
            <person name="Sun H."/>
            <person name="Zhang C."/>
            <person name="Fan H."/>
            <person name="Li D."/>
            <person name="Dong L."/>
            <person name="Tao Y."/>
            <person name="Gao C."/>
            <person name="Wu H."/>
            <person name="Li Y."/>
            <person name="Cui Y."/>
            <person name="Guo X."/>
            <person name="Zheng S."/>
            <person name="Wang B."/>
            <person name="Yu K."/>
            <person name="Liang Q."/>
            <person name="Yang W."/>
            <person name="Lou X."/>
            <person name="Chen J."/>
            <person name="Feng M."/>
            <person name="Jian J."/>
            <person name="Zhang X."/>
            <person name="Luo G."/>
            <person name="Jiang Y."/>
            <person name="Liu J."/>
            <person name="Wang Z."/>
            <person name="Sha Y."/>
            <person name="Zhang B."/>
            <person name="Wu H."/>
            <person name="Tang D."/>
            <person name="Shen Q."/>
            <person name="Xue P."/>
            <person name="Zou S."/>
            <person name="Wang X."/>
            <person name="Liu X."/>
            <person name="Wang F."/>
            <person name="Yang Y."/>
            <person name="An X."/>
            <person name="Dong Z."/>
            <person name="Zhang K."/>
            <person name="Zhang X."/>
            <person name="Luo M.C."/>
            <person name="Dvorak J."/>
            <person name="Tong Y."/>
            <person name="Wang J."/>
            <person name="Yang H."/>
            <person name="Li Z."/>
            <person name="Wang D."/>
            <person name="Zhang A."/>
            <person name="Wang J."/>
        </authorList>
    </citation>
    <scope>NUCLEOTIDE SEQUENCE</scope>
    <source>
        <strain evidence="3">cv. G1812</strain>
    </source>
</reference>
<dbReference type="Proteomes" id="UP000015106">
    <property type="component" value="Chromosome 2"/>
</dbReference>
<accession>A0A8R7P9I7</accession>
<evidence type="ECO:0000313" key="2">
    <source>
        <dbReference type="EnsemblPlants" id="TuG1812G0200000617.01.T01.cds307071"/>
    </source>
</evidence>
<evidence type="ECO:0000313" key="3">
    <source>
        <dbReference type="Proteomes" id="UP000015106"/>
    </source>
</evidence>
<reference evidence="2" key="3">
    <citation type="submission" date="2022-06" db="UniProtKB">
        <authorList>
            <consortium name="EnsemblPlants"/>
        </authorList>
    </citation>
    <scope>IDENTIFICATION</scope>
</reference>
<feature type="compositionally biased region" description="Basic residues" evidence="1">
    <location>
        <begin position="125"/>
        <end position="144"/>
    </location>
</feature>
<keyword evidence="3" id="KW-1185">Reference proteome</keyword>
<feature type="region of interest" description="Disordered" evidence="1">
    <location>
        <begin position="114"/>
        <end position="168"/>
    </location>
</feature>
<dbReference type="AlphaFoldDB" id="A0A8R7P9I7"/>
<reference evidence="2" key="2">
    <citation type="submission" date="2018-03" db="EMBL/GenBank/DDBJ databases">
        <title>The Triticum urartu genome reveals the dynamic nature of wheat genome evolution.</title>
        <authorList>
            <person name="Ling H."/>
            <person name="Ma B."/>
            <person name="Shi X."/>
            <person name="Liu H."/>
            <person name="Dong L."/>
            <person name="Sun H."/>
            <person name="Cao Y."/>
            <person name="Gao Q."/>
            <person name="Zheng S."/>
            <person name="Li Y."/>
            <person name="Yu Y."/>
            <person name="Du H."/>
            <person name="Qi M."/>
            <person name="Li Y."/>
            <person name="Yu H."/>
            <person name="Cui Y."/>
            <person name="Wang N."/>
            <person name="Chen C."/>
            <person name="Wu H."/>
            <person name="Zhao Y."/>
            <person name="Zhang J."/>
            <person name="Li Y."/>
            <person name="Zhou W."/>
            <person name="Zhang B."/>
            <person name="Hu W."/>
            <person name="Eijk M."/>
            <person name="Tang J."/>
            <person name="Witsenboer H."/>
            <person name="Zhao S."/>
            <person name="Li Z."/>
            <person name="Zhang A."/>
            <person name="Wang D."/>
            <person name="Liang C."/>
        </authorList>
    </citation>
    <scope>NUCLEOTIDE SEQUENCE [LARGE SCALE GENOMIC DNA]</scope>
    <source>
        <strain evidence="2">cv. G1812</strain>
    </source>
</reference>
<feature type="compositionally biased region" description="Basic and acidic residues" evidence="1">
    <location>
        <begin position="1"/>
        <end position="13"/>
    </location>
</feature>
<organism evidence="2 3">
    <name type="scientific">Triticum urartu</name>
    <name type="common">Red wild einkorn</name>
    <name type="synonym">Crithodium urartu</name>
    <dbReference type="NCBI Taxonomy" id="4572"/>
    <lineage>
        <taxon>Eukaryota</taxon>
        <taxon>Viridiplantae</taxon>
        <taxon>Streptophyta</taxon>
        <taxon>Embryophyta</taxon>
        <taxon>Tracheophyta</taxon>
        <taxon>Spermatophyta</taxon>
        <taxon>Magnoliopsida</taxon>
        <taxon>Liliopsida</taxon>
        <taxon>Poales</taxon>
        <taxon>Poaceae</taxon>
        <taxon>BOP clade</taxon>
        <taxon>Pooideae</taxon>
        <taxon>Triticodae</taxon>
        <taxon>Triticeae</taxon>
        <taxon>Triticinae</taxon>
        <taxon>Triticum</taxon>
    </lineage>
</organism>
<evidence type="ECO:0000256" key="1">
    <source>
        <dbReference type="SAM" id="MobiDB-lite"/>
    </source>
</evidence>
<protein>
    <submittedName>
        <fullName evidence="2">Uncharacterized protein</fullName>
    </submittedName>
</protein>
<name>A0A8R7P9I7_TRIUA</name>
<sequence length="168" mass="18325">MDRVAARGPEQERSASSPRVAVVGNQNLQASPSRPSLFVPSSLHLSLPNLLISLYLNRSSSAMAIPSLARAARRLQPPLVPAAQEDTAVPVLHPANPPATPTFRLPRRARCFLDPTLDPDATSSCRRRRPAGARRRHPRLHPPRPRQQAASRLLPPSLRKPHHGSTAS</sequence>
<feature type="compositionally biased region" description="Basic residues" evidence="1">
    <location>
        <begin position="159"/>
        <end position="168"/>
    </location>
</feature>
<proteinExistence type="predicted"/>
<dbReference type="EnsemblPlants" id="TuG1812G0200000617.01.T01">
    <property type="protein sequence ID" value="TuG1812G0200000617.01.T01.cds307071"/>
    <property type="gene ID" value="TuG1812G0200000617.01"/>
</dbReference>
<feature type="region of interest" description="Disordered" evidence="1">
    <location>
        <begin position="1"/>
        <end position="21"/>
    </location>
</feature>
<dbReference type="Gramene" id="TuG1812G0200000617.01.T01">
    <property type="protein sequence ID" value="TuG1812G0200000617.01.T01.cds307071"/>
    <property type="gene ID" value="TuG1812G0200000617.01"/>
</dbReference>